<reference evidence="1" key="1">
    <citation type="journal article" date="2023" name="IMA Fungus">
        <title>Comparative genomic study of the Penicillium genus elucidates a diverse pangenome and 15 lateral gene transfer events.</title>
        <authorList>
            <person name="Petersen C."/>
            <person name="Sorensen T."/>
            <person name="Nielsen M.R."/>
            <person name="Sondergaard T.E."/>
            <person name="Sorensen J.L."/>
            <person name="Fitzpatrick D.A."/>
            <person name="Frisvad J.C."/>
            <person name="Nielsen K.L."/>
        </authorList>
    </citation>
    <scope>NUCLEOTIDE SEQUENCE</scope>
    <source>
        <strain evidence="1">IBT 12815</strain>
    </source>
</reference>
<comment type="caution">
    <text evidence="1">The sequence shown here is derived from an EMBL/GenBank/DDBJ whole genome shotgun (WGS) entry which is preliminary data.</text>
</comment>
<feature type="non-terminal residue" evidence="1">
    <location>
        <position position="1"/>
    </location>
</feature>
<organism evidence="1 2">
    <name type="scientific">Penicillium hordei</name>
    <dbReference type="NCBI Taxonomy" id="40994"/>
    <lineage>
        <taxon>Eukaryota</taxon>
        <taxon>Fungi</taxon>
        <taxon>Dikarya</taxon>
        <taxon>Ascomycota</taxon>
        <taxon>Pezizomycotina</taxon>
        <taxon>Eurotiomycetes</taxon>
        <taxon>Eurotiomycetidae</taxon>
        <taxon>Eurotiales</taxon>
        <taxon>Aspergillaceae</taxon>
        <taxon>Penicillium</taxon>
    </lineage>
</organism>
<protein>
    <submittedName>
        <fullName evidence="1">Tetratricopeptide-like helical</fullName>
    </submittedName>
</protein>
<evidence type="ECO:0000313" key="1">
    <source>
        <dbReference type="EMBL" id="KAJ5589546.1"/>
    </source>
</evidence>
<dbReference type="RefSeq" id="XP_056748565.1">
    <property type="nucleotide sequence ID" value="XM_056903278.1"/>
</dbReference>
<dbReference type="Proteomes" id="UP001213799">
    <property type="component" value="Unassembled WGS sequence"/>
</dbReference>
<dbReference type="AlphaFoldDB" id="A0AAD6GSH8"/>
<gene>
    <name evidence="1" type="ORF">N7537_012224</name>
</gene>
<proteinExistence type="predicted"/>
<keyword evidence="2" id="KW-1185">Reference proteome</keyword>
<accession>A0AAD6GSH8</accession>
<dbReference type="GeneID" id="81593520"/>
<sequence length="116" mass="13032">MTEEIKNPPSEAPNGVFHGMPSSTITVDMLNAAKGKTVMTQNEKVHSTLQTAISTVMQGQGKFNIFELYPIESKSQHQIGVSLYHQKRYEEVEAMFQQALQGREKTLGHDHKDTDK</sequence>
<evidence type="ECO:0000313" key="2">
    <source>
        <dbReference type="Proteomes" id="UP001213799"/>
    </source>
</evidence>
<reference evidence="1" key="2">
    <citation type="submission" date="2023-01" db="EMBL/GenBank/DDBJ databases">
        <authorList>
            <person name="Petersen C."/>
        </authorList>
    </citation>
    <scope>NUCLEOTIDE SEQUENCE</scope>
    <source>
        <strain evidence="1">IBT 12815</strain>
    </source>
</reference>
<dbReference type="Pfam" id="PF13374">
    <property type="entry name" value="TPR_10"/>
    <property type="match status" value="1"/>
</dbReference>
<dbReference type="InterPro" id="IPR011990">
    <property type="entry name" value="TPR-like_helical_dom_sf"/>
</dbReference>
<dbReference type="Gene3D" id="1.25.40.10">
    <property type="entry name" value="Tetratricopeptide repeat domain"/>
    <property type="match status" value="1"/>
</dbReference>
<dbReference type="EMBL" id="JAQJAE010000006">
    <property type="protein sequence ID" value="KAJ5589546.1"/>
    <property type="molecule type" value="Genomic_DNA"/>
</dbReference>
<name>A0AAD6GSH8_9EURO</name>